<organism evidence="2 3">
    <name type="scientific">Ruania alba</name>
    <dbReference type="NCBI Taxonomy" id="648782"/>
    <lineage>
        <taxon>Bacteria</taxon>
        <taxon>Bacillati</taxon>
        <taxon>Actinomycetota</taxon>
        <taxon>Actinomycetes</taxon>
        <taxon>Micrococcales</taxon>
        <taxon>Ruaniaceae</taxon>
        <taxon>Ruania</taxon>
    </lineage>
</organism>
<gene>
    <name evidence="2" type="ORF">SAMN04488554_2383</name>
</gene>
<reference evidence="3" key="1">
    <citation type="submission" date="2016-10" db="EMBL/GenBank/DDBJ databases">
        <authorList>
            <person name="Varghese N."/>
            <person name="Submissions S."/>
        </authorList>
    </citation>
    <scope>NUCLEOTIDE SEQUENCE [LARGE SCALE GENOMIC DNA]</scope>
    <source>
        <strain evidence="3">DSM 21368</strain>
    </source>
</reference>
<dbReference type="OrthoDB" id="5148898at2"/>
<evidence type="ECO:0000313" key="2">
    <source>
        <dbReference type="EMBL" id="SEE66825.1"/>
    </source>
</evidence>
<dbReference type="Proteomes" id="UP000199220">
    <property type="component" value="Unassembled WGS sequence"/>
</dbReference>
<sequence length="210" mass="21704">MNDTPPAVSRADRIVLIVVAAGAALIALAALVGLAVGTIETTTATALEIDGLELANPSSPEFLATAGQVSEARYQDVTLTLTDPPAAVRAFTWAARLCAALVTAGVAGSVAWLAWRTASGRPFVRSARVAVTVAAIVMIRGGLFGDLFSGLARAETVTLLDADRSGTEEGFLLTIFESDFASVGWGLTLAVIATVLMLGERMQKDTEGLV</sequence>
<evidence type="ECO:0008006" key="4">
    <source>
        <dbReference type="Google" id="ProtNLM"/>
    </source>
</evidence>
<dbReference type="STRING" id="648782.SAMN04488554_2383"/>
<evidence type="ECO:0000313" key="3">
    <source>
        <dbReference type="Proteomes" id="UP000199220"/>
    </source>
</evidence>
<feature type="transmembrane region" description="Helical" evidence="1">
    <location>
        <begin position="127"/>
        <end position="145"/>
    </location>
</feature>
<name>A0A1H5KPT0_9MICO</name>
<feature type="transmembrane region" description="Helical" evidence="1">
    <location>
        <begin position="14"/>
        <end position="36"/>
    </location>
</feature>
<protein>
    <recommendedName>
        <fullName evidence="4">DUF2975 domain-containing protein</fullName>
    </recommendedName>
</protein>
<dbReference type="EMBL" id="FNTX01000002">
    <property type="protein sequence ID" value="SEE66825.1"/>
    <property type="molecule type" value="Genomic_DNA"/>
</dbReference>
<feature type="transmembrane region" description="Helical" evidence="1">
    <location>
        <begin position="180"/>
        <end position="199"/>
    </location>
</feature>
<dbReference type="RefSeq" id="WP_089773347.1">
    <property type="nucleotide sequence ID" value="NZ_FNTX01000002.1"/>
</dbReference>
<proteinExistence type="predicted"/>
<accession>A0A1H5KPT0</accession>
<keyword evidence="1" id="KW-1133">Transmembrane helix</keyword>
<keyword evidence="1" id="KW-0472">Membrane</keyword>
<feature type="transmembrane region" description="Helical" evidence="1">
    <location>
        <begin position="93"/>
        <end position="115"/>
    </location>
</feature>
<keyword evidence="1" id="KW-0812">Transmembrane</keyword>
<evidence type="ECO:0000256" key="1">
    <source>
        <dbReference type="SAM" id="Phobius"/>
    </source>
</evidence>
<dbReference type="AlphaFoldDB" id="A0A1H5KPT0"/>
<keyword evidence="3" id="KW-1185">Reference proteome</keyword>